<evidence type="ECO:0000256" key="2">
    <source>
        <dbReference type="ARBA" id="ARBA00022741"/>
    </source>
</evidence>
<dbReference type="RefSeq" id="WP_235226481.1">
    <property type="nucleotide sequence ID" value="NZ_JAKGAQ010000003.1"/>
</dbReference>
<name>A0ABS9CYD1_9RHOB</name>
<evidence type="ECO:0000256" key="11">
    <source>
        <dbReference type="HAMAP-Rule" id="MF_01498"/>
    </source>
</evidence>
<dbReference type="Pfam" id="PF13541">
    <property type="entry name" value="ChlI"/>
    <property type="match status" value="1"/>
</dbReference>
<dbReference type="Gene3D" id="3.40.50.300">
    <property type="entry name" value="P-loop containing nucleotide triphosphate hydrolases"/>
    <property type="match status" value="1"/>
</dbReference>
<protein>
    <recommendedName>
        <fullName evidence="11 12">DNA repair protein RadA</fullName>
    </recommendedName>
</protein>
<feature type="short sequence motif" description="RadA KNRFG motif" evidence="11">
    <location>
        <begin position="253"/>
        <end position="257"/>
    </location>
</feature>
<dbReference type="InterPro" id="IPR020588">
    <property type="entry name" value="RecA_ATP-bd"/>
</dbReference>
<comment type="caution">
    <text evidence="15">The sequence shown here is derived from an EMBL/GenBank/DDBJ whole genome shotgun (WGS) entry which is preliminary data.</text>
</comment>
<dbReference type="Proteomes" id="UP001200557">
    <property type="component" value="Unassembled WGS sequence"/>
</dbReference>
<evidence type="ECO:0000256" key="5">
    <source>
        <dbReference type="ARBA" id="ARBA00022801"/>
    </source>
</evidence>
<keyword evidence="6 13" id="KW-0862">Zinc</keyword>
<reference evidence="15 16" key="1">
    <citation type="submission" date="2022-01" db="EMBL/GenBank/DDBJ databases">
        <title>Octadecabacter sp. nov., isolated from a marine alga.</title>
        <authorList>
            <person name="Jin M.S."/>
            <person name="Kim H.M."/>
            <person name="Han D.M."/>
            <person name="Jung J.J."/>
            <person name="Jeon C.O."/>
        </authorList>
    </citation>
    <scope>NUCLEOTIDE SEQUENCE [LARGE SCALE GENOMIC DNA]</scope>
    <source>
        <strain evidence="15 16">G9-8</strain>
    </source>
</reference>
<keyword evidence="2 11" id="KW-0547">Nucleotide-binding</keyword>
<dbReference type="SMART" id="SM00382">
    <property type="entry name" value="AAA"/>
    <property type="match status" value="1"/>
</dbReference>
<evidence type="ECO:0000256" key="12">
    <source>
        <dbReference type="NCBIfam" id="TIGR00416"/>
    </source>
</evidence>
<keyword evidence="4 13" id="KW-0863">Zinc-finger</keyword>
<evidence type="ECO:0000256" key="13">
    <source>
        <dbReference type="RuleBase" id="RU003555"/>
    </source>
</evidence>
<evidence type="ECO:0000256" key="8">
    <source>
        <dbReference type="ARBA" id="ARBA00023016"/>
    </source>
</evidence>
<dbReference type="InterPro" id="IPR027417">
    <property type="entry name" value="P-loop_NTPase"/>
</dbReference>
<evidence type="ECO:0000256" key="4">
    <source>
        <dbReference type="ARBA" id="ARBA00022771"/>
    </source>
</evidence>
<comment type="function">
    <text evidence="13">DNA-dependent ATPase involved in processing of recombination intermediates, plays a role in repairing DNA breaks. Stimulates the branch migration of RecA-mediated strand transfer reactions, allowing the 3' invading strand to extend heteroduplex DNA faster. Binds ssDNA in the presence of ADP but not other nucleotides, has ATPase activity that is stimulated by ssDNA and various branched DNA structures, but inhibited by SSB. Does not have RecA's homology-searching function.</text>
</comment>
<feature type="domain" description="RecA family profile 1" evidence="14">
    <location>
        <begin position="67"/>
        <end position="216"/>
    </location>
</feature>
<evidence type="ECO:0000313" key="16">
    <source>
        <dbReference type="Proteomes" id="UP001200557"/>
    </source>
</evidence>
<dbReference type="InterPro" id="IPR014721">
    <property type="entry name" value="Ribsml_uS5_D2-typ_fold_subgr"/>
</dbReference>
<keyword evidence="8 11" id="KW-0346">Stress response</keyword>
<dbReference type="PANTHER" id="PTHR32472">
    <property type="entry name" value="DNA REPAIR PROTEIN RADA"/>
    <property type="match status" value="1"/>
</dbReference>
<evidence type="ECO:0000313" key="15">
    <source>
        <dbReference type="EMBL" id="MCF2872158.1"/>
    </source>
</evidence>
<dbReference type="HAMAP" id="MF_01498">
    <property type="entry name" value="RadA_bact"/>
    <property type="match status" value="1"/>
</dbReference>
<evidence type="ECO:0000256" key="6">
    <source>
        <dbReference type="ARBA" id="ARBA00022833"/>
    </source>
</evidence>
<dbReference type="PANTHER" id="PTHR32472:SF10">
    <property type="entry name" value="DNA REPAIR PROTEIN RADA-LIKE PROTEIN"/>
    <property type="match status" value="1"/>
</dbReference>
<evidence type="ECO:0000256" key="9">
    <source>
        <dbReference type="ARBA" id="ARBA00023125"/>
    </source>
</evidence>
<dbReference type="InterPro" id="IPR003593">
    <property type="entry name" value="AAA+_ATPase"/>
</dbReference>
<dbReference type="SUPFAM" id="SSF52540">
    <property type="entry name" value="P-loop containing nucleoside triphosphate hydrolases"/>
    <property type="match status" value="1"/>
</dbReference>
<dbReference type="Gene3D" id="3.30.230.10">
    <property type="match status" value="1"/>
</dbReference>
<dbReference type="NCBIfam" id="TIGR00416">
    <property type="entry name" value="sms"/>
    <property type="match status" value="1"/>
</dbReference>
<evidence type="ECO:0000256" key="10">
    <source>
        <dbReference type="ARBA" id="ARBA00023204"/>
    </source>
</evidence>
<dbReference type="PROSITE" id="PS50162">
    <property type="entry name" value="RECA_2"/>
    <property type="match status" value="1"/>
</dbReference>
<keyword evidence="3 11" id="KW-0227">DNA damage</keyword>
<evidence type="ECO:0000256" key="1">
    <source>
        <dbReference type="ARBA" id="ARBA00022723"/>
    </source>
</evidence>
<dbReference type="Pfam" id="PF18073">
    <property type="entry name" value="Zn_ribbon_LapB"/>
    <property type="match status" value="1"/>
</dbReference>
<dbReference type="InterPro" id="IPR020568">
    <property type="entry name" value="Ribosomal_Su5_D2-typ_SF"/>
</dbReference>
<dbReference type="CDD" id="cd01121">
    <property type="entry name" value="RadA_SMS_N"/>
    <property type="match status" value="1"/>
</dbReference>
<keyword evidence="7 11" id="KW-0067">ATP-binding</keyword>
<comment type="similarity">
    <text evidence="11 13">Belongs to the RecA family. RadA subfamily.</text>
</comment>
<keyword evidence="9 11" id="KW-0238">DNA-binding</keyword>
<feature type="region of interest" description="Lon-protease-like" evidence="11">
    <location>
        <begin position="352"/>
        <end position="458"/>
    </location>
</feature>
<evidence type="ECO:0000259" key="14">
    <source>
        <dbReference type="PROSITE" id="PS50162"/>
    </source>
</evidence>
<dbReference type="SUPFAM" id="SSF54211">
    <property type="entry name" value="Ribosomal protein S5 domain 2-like"/>
    <property type="match status" value="1"/>
</dbReference>
<keyword evidence="16" id="KW-1185">Reference proteome</keyword>
<proteinExistence type="inferred from homology"/>
<feature type="binding site" evidence="11">
    <location>
        <begin position="96"/>
        <end position="103"/>
    </location>
    <ligand>
        <name>ATP</name>
        <dbReference type="ChEBI" id="CHEBI:30616"/>
    </ligand>
</feature>
<accession>A0ABS9CYD1</accession>
<organism evidence="15 16">
    <name type="scientific">Octadecabacter dasysiphoniae</name>
    <dbReference type="NCBI Taxonomy" id="2909341"/>
    <lineage>
        <taxon>Bacteria</taxon>
        <taxon>Pseudomonadati</taxon>
        <taxon>Pseudomonadota</taxon>
        <taxon>Alphaproteobacteria</taxon>
        <taxon>Rhodobacterales</taxon>
        <taxon>Roseobacteraceae</taxon>
        <taxon>Octadecabacter</taxon>
    </lineage>
</organism>
<comment type="function">
    <text evidence="11">Plays a role in repairing double-strand DNA breaks, probably involving stabilizing or processing branched DNA or blocked replication forks.</text>
</comment>
<keyword evidence="5" id="KW-0378">Hydrolase</keyword>
<gene>
    <name evidence="11 15" type="primary">radA</name>
    <name evidence="15" type="ORF">L0664_13865</name>
</gene>
<dbReference type="InterPro" id="IPR004504">
    <property type="entry name" value="DNA_repair_RadA"/>
</dbReference>
<sequence length="458" mass="48719">MAKDTTFTCTACNASFTKWSGRCDACEAWNTIEEVKPLSSGPKSKKSMGGLRGKQIDLTDLASEEKEPPRTLSGVGELDRTLGGGLVKASAILVGGDPGIGKSTLLLQAAARFARNGLKVLYISGEESASQVQMRARRLGLTESPVKLASETNLRDILTTLEAEKPDFVIIDSIQTMWLDTVEAAPGSVSQVRSAAHELTTFAKRNGIAIVMVGHVTKDGQIAGPRVVEHMVDTVLYFEGERGHQFRILRAVKNRFGPADEIGVFEMTGKGLAEVKNPSALFLSERGDPAPGSVVFSGIEGSRPVLCEFQALVSPSPTPQARRTVVGWDGSRLAMILAVLESRAGIPFTGLDVYLNVAGGLRVSEPAADLAVAAALVSAREDSAIPKECVVFGEISLSGALRPAPQTENRLKEASKLGFTSAITPVRAKRGGDSGVDLREFSDLHSFIEQIFGAQSPQ</sequence>
<evidence type="ECO:0000256" key="7">
    <source>
        <dbReference type="ARBA" id="ARBA00022840"/>
    </source>
</evidence>
<dbReference type="EMBL" id="JAKGAQ010000003">
    <property type="protein sequence ID" value="MCF2872158.1"/>
    <property type="molecule type" value="Genomic_DNA"/>
</dbReference>
<dbReference type="InterPro" id="IPR041166">
    <property type="entry name" value="Rubredoxin_2"/>
</dbReference>
<keyword evidence="1 11" id="KW-0479">Metal-binding</keyword>
<evidence type="ECO:0000256" key="3">
    <source>
        <dbReference type="ARBA" id="ARBA00022763"/>
    </source>
</evidence>
<keyword evidence="10 11" id="KW-0234">DNA repair</keyword>
<dbReference type="Pfam" id="PF13481">
    <property type="entry name" value="AAA_25"/>
    <property type="match status" value="1"/>
</dbReference>
<comment type="domain">
    <text evidence="11">The middle region has homology to RecA with ATPase motifs including the RadA KNRFG motif, while the C-terminus is homologous to Lon protease.</text>
</comment>
<dbReference type="PRINTS" id="PR01874">
    <property type="entry name" value="DNAREPAIRADA"/>
</dbReference>